<gene>
    <name evidence="3" type="ORF">Poli38472_006875</name>
</gene>
<feature type="coiled-coil region" evidence="1">
    <location>
        <begin position="143"/>
        <end position="195"/>
    </location>
</feature>
<dbReference type="EMBL" id="SPLM01000145">
    <property type="protein sequence ID" value="TMW56865.1"/>
    <property type="molecule type" value="Genomic_DNA"/>
</dbReference>
<evidence type="ECO:0000256" key="1">
    <source>
        <dbReference type="SAM" id="Coils"/>
    </source>
</evidence>
<dbReference type="OrthoDB" id="162866at2759"/>
<reference evidence="3" key="1">
    <citation type="submission" date="2019-03" db="EMBL/GenBank/DDBJ databases">
        <title>Long read genome sequence of the mycoparasitic Pythium oligandrum ATCC 38472 isolated from sugarbeet rhizosphere.</title>
        <authorList>
            <person name="Gaulin E."/>
        </authorList>
    </citation>
    <scope>NUCLEOTIDE SEQUENCE</scope>
    <source>
        <strain evidence="3">ATCC 38472_TT</strain>
    </source>
</reference>
<keyword evidence="4" id="KW-1185">Reference proteome</keyword>
<dbReference type="Proteomes" id="UP000794436">
    <property type="component" value="Unassembled WGS sequence"/>
</dbReference>
<feature type="region of interest" description="Disordered" evidence="2">
    <location>
        <begin position="201"/>
        <end position="263"/>
    </location>
</feature>
<evidence type="ECO:0000313" key="4">
    <source>
        <dbReference type="Proteomes" id="UP000794436"/>
    </source>
</evidence>
<organism evidence="3 4">
    <name type="scientific">Pythium oligandrum</name>
    <name type="common">Mycoparasitic fungus</name>
    <dbReference type="NCBI Taxonomy" id="41045"/>
    <lineage>
        <taxon>Eukaryota</taxon>
        <taxon>Sar</taxon>
        <taxon>Stramenopiles</taxon>
        <taxon>Oomycota</taxon>
        <taxon>Peronosporomycetes</taxon>
        <taxon>Pythiales</taxon>
        <taxon>Pythiaceae</taxon>
        <taxon>Pythium</taxon>
    </lineage>
</organism>
<name>A0A8K1FB38_PYTOL</name>
<keyword evidence="1" id="KW-0175">Coiled coil</keyword>
<accession>A0A8K1FB38</accession>
<dbReference type="AlphaFoldDB" id="A0A8K1FB38"/>
<comment type="caution">
    <text evidence="3">The sequence shown here is derived from an EMBL/GenBank/DDBJ whole genome shotgun (WGS) entry which is preliminary data.</text>
</comment>
<protein>
    <submittedName>
        <fullName evidence="3">Uncharacterized protein</fullName>
    </submittedName>
</protein>
<evidence type="ECO:0000313" key="3">
    <source>
        <dbReference type="EMBL" id="TMW56865.1"/>
    </source>
</evidence>
<sequence length="263" mass="29767">MANLFSSKGEELRFLRDRIHVLEETITTHAVKTFVVTALELYLSIMLVLSLFECIDPDERDEQELQYMTQVAWVPMPFAIGLVFGHKVAPRFAPAPENLDRNLRITKIITWIYSLAFLIWDKDMTLKQGPALQVAVLFIVCDLARFEMEAARLIDDDEDEEEEELEQLANAASIAETATAEEEAFKNELQAIANQRPSASPAIMEAPTPTPTPSLPLQGVPESTYQQYNDYPPPGSQYESGFNDYGNQYDDYPRQSGHGQRMV</sequence>
<proteinExistence type="predicted"/>
<evidence type="ECO:0000256" key="2">
    <source>
        <dbReference type="SAM" id="MobiDB-lite"/>
    </source>
</evidence>